<sequence length="119" mass="13377">MTAFKQSLENNVACHKKSNVKAFEQFETNRLESSSSDDMESYSPKSVVMKVSKWPSVKERRVRNQIERIRLEDSHLGEDIGECLVAYKVCGSDVVDVNVVIFSRPASPLSGKAMARIQP</sequence>
<keyword evidence="2" id="KW-1185">Reference proteome</keyword>
<reference evidence="1 2" key="1">
    <citation type="journal article" date="2018" name="Mol. Plant">
        <title>The genome of Artemisia annua provides insight into the evolution of Asteraceae family and artemisinin biosynthesis.</title>
        <authorList>
            <person name="Shen Q."/>
            <person name="Zhang L."/>
            <person name="Liao Z."/>
            <person name="Wang S."/>
            <person name="Yan T."/>
            <person name="Shi P."/>
            <person name="Liu M."/>
            <person name="Fu X."/>
            <person name="Pan Q."/>
            <person name="Wang Y."/>
            <person name="Lv Z."/>
            <person name="Lu X."/>
            <person name="Zhang F."/>
            <person name="Jiang W."/>
            <person name="Ma Y."/>
            <person name="Chen M."/>
            <person name="Hao X."/>
            <person name="Li L."/>
            <person name="Tang Y."/>
            <person name="Lv G."/>
            <person name="Zhou Y."/>
            <person name="Sun X."/>
            <person name="Brodelius P.E."/>
            <person name="Rose J.K.C."/>
            <person name="Tang K."/>
        </authorList>
    </citation>
    <scope>NUCLEOTIDE SEQUENCE [LARGE SCALE GENOMIC DNA]</scope>
    <source>
        <strain evidence="2">cv. Huhao1</strain>
        <tissue evidence="1">Leaf</tissue>
    </source>
</reference>
<dbReference type="Proteomes" id="UP000245207">
    <property type="component" value="Unassembled WGS sequence"/>
</dbReference>
<organism evidence="1 2">
    <name type="scientific">Artemisia annua</name>
    <name type="common">Sweet wormwood</name>
    <dbReference type="NCBI Taxonomy" id="35608"/>
    <lineage>
        <taxon>Eukaryota</taxon>
        <taxon>Viridiplantae</taxon>
        <taxon>Streptophyta</taxon>
        <taxon>Embryophyta</taxon>
        <taxon>Tracheophyta</taxon>
        <taxon>Spermatophyta</taxon>
        <taxon>Magnoliopsida</taxon>
        <taxon>eudicotyledons</taxon>
        <taxon>Gunneridae</taxon>
        <taxon>Pentapetalae</taxon>
        <taxon>asterids</taxon>
        <taxon>campanulids</taxon>
        <taxon>Asterales</taxon>
        <taxon>Asteraceae</taxon>
        <taxon>Asteroideae</taxon>
        <taxon>Anthemideae</taxon>
        <taxon>Artemisiinae</taxon>
        <taxon>Artemisia</taxon>
    </lineage>
</organism>
<dbReference type="OrthoDB" id="1649103at2759"/>
<dbReference type="STRING" id="35608.A0A2U1LMP0"/>
<accession>A0A2U1LMP0</accession>
<evidence type="ECO:0000313" key="2">
    <source>
        <dbReference type="Proteomes" id="UP000245207"/>
    </source>
</evidence>
<dbReference type="AlphaFoldDB" id="A0A2U1LMP0"/>
<protein>
    <submittedName>
        <fullName evidence="1">Uncharacterized protein</fullName>
    </submittedName>
</protein>
<proteinExistence type="predicted"/>
<evidence type="ECO:0000313" key="1">
    <source>
        <dbReference type="EMBL" id="PWA50252.1"/>
    </source>
</evidence>
<dbReference type="EMBL" id="PKPP01008609">
    <property type="protein sequence ID" value="PWA50252.1"/>
    <property type="molecule type" value="Genomic_DNA"/>
</dbReference>
<name>A0A2U1LMP0_ARTAN</name>
<comment type="caution">
    <text evidence="1">The sequence shown here is derived from an EMBL/GenBank/DDBJ whole genome shotgun (WGS) entry which is preliminary data.</text>
</comment>
<gene>
    <name evidence="1" type="ORF">CTI12_AA472570</name>
</gene>